<comment type="subcellular location">
    <subcellularLocation>
        <location evidence="1">Membrane</location>
        <topology evidence="1">Multi-pass membrane protein</topology>
    </subcellularLocation>
</comment>
<keyword evidence="5" id="KW-0813">Transport</keyword>
<evidence type="ECO:0000256" key="5">
    <source>
        <dbReference type="RuleBase" id="RU000687"/>
    </source>
</evidence>
<dbReference type="GO" id="GO:0005230">
    <property type="term" value="F:extracellular ligand-gated monoatomic ion channel activity"/>
    <property type="evidence" value="ECO:0007669"/>
    <property type="project" value="InterPro"/>
</dbReference>
<keyword evidence="5" id="KW-0407">Ion channel</keyword>
<dbReference type="GO" id="GO:0016020">
    <property type="term" value="C:membrane"/>
    <property type="evidence" value="ECO:0007669"/>
    <property type="project" value="UniProtKB-SubCell"/>
</dbReference>
<evidence type="ECO:0000313" key="8">
    <source>
        <dbReference type="Proteomes" id="UP000025227"/>
    </source>
</evidence>
<dbReference type="Gene3D" id="2.70.170.10">
    <property type="entry name" value="Neurotransmitter-gated ion-channel ligand-binding domain"/>
    <property type="match status" value="1"/>
</dbReference>
<keyword evidence="5" id="KW-0406">Ion transport</keyword>
<dbReference type="PRINTS" id="PR00252">
    <property type="entry name" value="NRIONCHANNEL"/>
</dbReference>
<keyword evidence="4 5" id="KW-0472">Membrane</keyword>
<comment type="similarity">
    <text evidence="5">Belongs to the ligand-gated ion channel (TC 1.A.9) family.</text>
</comment>
<proteinExistence type="inferred from homology"/>
<reference evidence="9" key="1">
    <citation type="submission" date="2020-12" db="UniProtKB">
        <authorList>
            <consortium name="WormBaseParasite"/>
        </authorList>
    </citation>
    <scope>IDENTIFICATION</scope>
    <source>
        <strain evidence="9">MHco3</strain>
    </source>
</reference>
<dbReference type="OrthoDB" id="410315at2759"/>
<dbReference type="SUPFAM" id="SSF63712">
    <property type="entry name" value="Nicotinic receptor ligand binding domain-like"/>
    <property type="match status" value="1"/>
</dbReference>
<dbReference type="InterPro" id="IPR006202">
    <property type="entry name" value="Neur_chan_lig-bd"/>
</dbReference>
<name>A0A7I4Z252_HAECO</name>
<feature type="transmembrane region" description="Helical" evidence="5">
    <location>
        <begin position="259"/>
        <end position="277"/>
    </location>
</feature>
<evidence type="ECO:0000313" key="9">
    <source>
        <dbReference type="WBParaSite" id="HCON_00164940-00001"/>
    </source>
</evidence>
<evidence type="ECO:0000259" key="7">
    <source>
        <dbReference type="Pfam" id="PF02932"/>
    </source>
</evidence>
<dbReference type="WBParaSite" id="HCON_00164940-00001">
    <property type="protein sequence ID" value="HCON_00164940-00001"/>
    <property type="gene ID" value="HCON_00164940"/>
</dbReference>
<dbReference type="InterPro" id="IPR018000">
    <property type="entry name" value="Neurotransmitter_ion_chnl_CS"/>
</dbReference>
<evidence type="ECO:0000256" key="1">
    <source>
        <dbReference type="ARBA" id="ARBA00004141"/>
    </source>
</evidence>
<dbReference type="InterPro" id="IPR006201">
    <property type="entry name" value="Neur_channel"/>
</dbReference>
<feature type="domain" description="Neurotransmitter-gated ion-channel ligand-binding" evidence="6">
    <location>
        <begin position="24"/>
        <end position="223"/>
    </location>
</feature>
<dbReference type="Gene3D" id="1.20.58.390">
    <property type="entry name" value="Neurotransmitter-gated ion-channel transmembrane domain"/>
    <property type="match status" value="1"/>
</dbReference>
<keyword evidence="5" id="KW-0732">Signal</keyword>
<feature type="transmembrane region" description="Helical" evidence="5">
    <location>
        <begin position="224"/>
        <end position="247"/>
    </location>
</feature>
<dbReference type="Proteomes" id="UP000025227">
    <property type="component" value="Unplaced"/>
</dbReference>
<dbReference type="GO" id="GO:0004888">
    <property type="term" value="F:transmembrane signaling receptor activity"/>
    <property type="evidence" value="ECO:0007669"/>
    <property type="project" value="InterPro"/>
</dbReference>
<keyword evidence="8" id="KW-1185">Reference proteome</keyword>
<protein>
    <submittedName>
        <fullName evidence="9">Neur_chan_LBD domain-containing protein</fullName>
    </submittedName>
</protein>
<dbReference type="InterPro" id="IPR038050">
    <property type="entry name" value="Neuro_actylchol_rec"/>
</dbReference>
<feature type="transmembrane region" description="Helical" evidence="5">
    <location>
        <begin position="373"/>
        <end position="392"/>
    </location>
</feature>
<dbReference type="OMA" id="ARKEYEH"/>
<feature type="transmembrane region" description="Helical" evidence="5">
    <location>
        <begin position="289"/>
        <end position="312"/>
    </location>
</feature>
<dbReference type="PANTHER" id="PTHR18945">
    <property type="entry name" value="NEUROTRANSMITTER GATED ION CHANNEL"/>
    <property type="match status" value="1"/>
</dbReference>
<evidence type="ECO:0000256" key="3">
    <source>
        <dbReference type="ARBA" id="ARBA00022989"/>
    </source>
</evidence>
<dbReference type="CDD" id="cd18989">
    <property type="entry name" value="LGIC_ECD_cation"/>
    <property type="match status" value="1"/>
</dbReference>
<dbReference type="PROSITE" id="PS00236">
    <property type="entry name" value="NEUROTR_ION_CHANNEL"/>
    <property type="match status" value="1"/>
</dbReference>
<dbReference type="AlphaFoldDB" id="A0A7I4Z252"/>
<dbReference type="InterPro" id="IPR006029">
    <property type="entry name" value="Neurotrans-gated_channel_TM"/>
</dbReference>
<accession>A0A7I4Z252</accession>
<evidence type="ECO:0000256" key="4">
    <source>
        <dbReference type="ARBA" id="ARBA00023136"/>
    </source>
</evidence>
<evidence type="ECO:0000256" key="2">
    <source>
        <dbReference type="ARBA" id="ARBA00022692"/>
    </source>
</evidence>
<feature type="chain" id="PRO_5029946817" evidence="5">
    <location>
        <begin position="19"/>
        <end position="417"/>
    </location>
</feature>
<dbReference type="Pfam" id="PF02932">
    <property type="entry name" value="Neur_chan_memb"/>
    <property type="match status" value="1"/>
</dbReference>
<keyword evidence="3 5" id="KW-1133">Transmembrane helix</keyword>
<feature type="domain" description="Neurotransmitter-gated ion-channel transmembrane" evidence="7">
    <location>
        <begin position="252"/>
        <end position="326"/>
    </location>
</feature>
<evidence type="ECO:0000259" key="6">
    <source>
        <dbReference type="Pfam" id="PF02931"/>
    </source>
</evidence>
<keyword evidence="2 5" id="KW-0812">Transmembrane</keyword>
<dbReference type="InterPro" id="IPR036734">
    <property type="entry name" value="Neur_chan_lig-bd_sf"/>
</dbReference>
<dbReference type="InterPro" id="IPR036719">
    <property type="entry name" value="Neuro-gated_channel_TM_sf"/>
</dbReference>
<dbReference type="CDD" id="cd19051">
    <property type="entry name" value="LGIC_TM_cation"/>
    <property type="match status" value="1"/>
</dbReference>
<dbReference type="SUPFAM" id="SSF90112">
    <property type="entry name" value="Neurotransmitter-gated ion-channel transmembrane pore"/>
    <property type="match status" value="1"/>
</dbReference>
<sequence length="417" mass="47683">MLNGVLFIAFTFAHYIVGYQGPSNRLTRHLLKQHEKCAPPDGVVVITHEMELVHIHTVDELKQTMIALVYVVEEWDDPTLSWDPTNFSGLRVTWLPEEAIWVPDIIVFNMLNHQELLHSVRSPVRVQYTGRVTFSYPAIYSVMCRIGIAQFPFDSQTCELRIASWGYGEEKLRLNATRKPYLQHYSPNEEWALHNVSIRQDHYDHEGVVVSEARYVVVIARKPFYYLISLVLPSYIICMLSIAGLFARFSTKHERQERFTLGVTAILSMAVLSLVVTEKVPHSSEGVPLLVVYFHYNIIMVTLATILTSIVMRVHSRGTASKSSPPPKWLLRYLFIRKAEFGPPSVSGGKNAANWTRQLVAEQWAEISRRMDYIMALVFLIIVTSPTVYLFVVCFLSEDVAQERALLAGSRESMHRV</sequence>
<dbReference type="Pfam" id="PF02931">
    <property type="entry name" value="Neur_chan_LBD"/>
    <property type="match status" value="1"/>
</dbReference>
<dbReference type="FunFam" id="2.70.170.10:FF:000028">
    <property type="entry name" value="AcetylCholine Receptor"/>
    <property type="match status" value="1"/>
</dbReference>
<feature type="signal peptide" evidence="5">
    <location>
        <begin position="1"/>
        <end position="18"/>
    </location>
</feature>
<organism evidence="8 9">
    <name type="scientific">Haemonchus contortus</name>
    <name type="common">Barber pole worm</name>
    <dbReference type="NCBI Taxonomy" id="6289"/>
    <lineage>
        <taxon>Eukaryota</taxon>
        <taxon>Metazoa</taxon>
        <taxon>Ecdysozoa</taxon>
        <taxon>Nematoda</taxon>
        <taxon>Chromadorea</taxon>
        <taxon>Rhabditida</taxon>
        <taxon>Rhabditina</taxon>
        <taxon>Rhabditomorpha</taxon>
        <taxon>Strongyloidea</taxon>
        <taxon>Trichostrongylidae</taxon>
        <taxon>Haemonchus</taxon>
    </lineage>
</organism>